<dbReference type="SUPFAM" id="SSF109604">
    <property type="entry name" value="HD-domain/PDEase-like"/>
    <property type="match status" value="1"/>
</dbReference>
<feature type="domain" description="PDEase" evidence="3">
    <location>
        <begin position="1"/>
        <end position="271"/>
    </location>
</feature>
<dbReference type="Pfam" id="PF00233">
    <property type="entry name" value="PDEase_I"/>
    <property type="match status" value="1"/>
</dbReference>
<dbReference type="InterPro" id="IPR036971">
    <property type="entry name" value="PDEase_catalytic_dom_sf"/>
</dbReference>
<dbReference type="EMBL" id="JALJOR010000005">
    <property type="protein sequence ID" value="KAK9817088.1"/>
    <property type="molecule type" value="Genomic_DNA"/>
</dbReference>
<proteinExistence type="predicted"/>
<comment type="caution">
    <text evidence="4">The sequence shown here is derived from an EMBL/GenBank/DDBJ whole genome shotgun (WGS) entry which is preliminary data.</text>
</comment>
<dbReference type="InterPro" id="IPR023174">
    <property type="entry name" value="PDEase_CS"/>
</dbReference>
<dbReference type="PANTHER" id="PTHR11347">
    <property type="entry name" value="CYCLIC NUCLEOTIDE PHOSPHODIESTERASE"/>
    <property type="match status" value="1"/>
</dbReference>
<protein>
    <recommendedName>
        <fullName evidence="3">PDEase domain-containing protein</fullName>
    </recommendedName>
</protein>
<dbReference type="InterPro" id="IPR002073">
    <property type="entry name" value="PDEase_catalytic_dom"/>
</dbReference>
<dbReference type="AlphaFoldDB" id="A0AAW1Q8J4"/>
<organism evidence="4 5">
    <name type="scientific">[Myrmecia] bisecta</name>
    <dbReference type="NCBI Taxonomy" id="41462"/>
    <lineage>
        <taxon>Eukaryota</taxon>
        <taxon>Viridiplantae</taxon>
        <taxon>Chlorophyta</taxon>
        <taxon>core chlorophytes</taxon>
        <taxon>Trebouxiophyceae</taxon>
        <taxon>Trebouxiales</taxon>
        <taxon>Trebouxiaceae</taxon>
        <taxon>Myrmecia</taxon>
    </lineage>
</organism>
<dbReference type="GO" id="GO:0046872">
    <property type="term" value="F:metal ion binding"/>
    <property type="evidence" value="ECO:0007669"/>
    <property type="project" value="UniProtKB-KW"/>
</dbReference>
<name>A0AAW1Q8J4_9CHLO</name>
<dbReference type="GO" id="GO:0007165">
    <property type="term" value="P:signal transduction"/>
    <property type="evidence" value="ECO:0007669"/>
    <property type="project" value="InterPro"/>
</dbReference>
<evidence type="ECO:0000256" key="2">
    <source>
        <dbReference type="ARBA" id="ARBA00022801"/>
    </source>
</evidence>
<dbReference type="GO" id="GO:0004114">
    <property type="term" value="F:3',5'-cyclic-nucleotide phosphodiesterase activity"/>
    <property type="evidence" value="ECO:0007669"/>
    <property type="project" value="InterPro"/>
</dbReference>
<gene>
    <name evidence="4" type="ORF">WJX72_009400</name>
</gene>
<keyword evidence="1" id="KW-0479">Metal-binding</keyword>
<evidence type="ECO:0000313" key="4">
    <source>
        <dbReference type="EMBL" id="KAK9817088.1"/>
    </source>
</evidence>
<reference evidence="4 5" key="1">
    <citation type="journal article" date="2024" name="Nat. Commun.">
        <title>Phylogenomics reveals the evolutionary origins of lichenization in chlorophyte algae.</title>
        <authorList>
            <person name="Puginier C."/>
            <person name="Libourel C."/>
            <person name="Otte J."/>
            <person name="Skaloud P."/>
            <person name="Haon M."/>
            <person name="Grisel S."/>
            <person name="Petersen M."/>
            <person name="Berrin J.G."/>
            <person name="Delaux P.M."/>
            <person name="Dal Grande F."/>
            <person name="Keller J."/>
        </authorList>
    </citation>
    <scope>NUCLEOTIDE SEQUENCE [LARGE SCALE GENOMIC DNA]</scope>
    <source>
        <strain evidence="4 5">SAG 2043</strain>
    </source>
</reference>
<keyword evidence="5" id="KW-1185">Reference proteome</keyword>
<evidence type="ECO:0000256" key="1">
    <source>
        <dbReference type="ARBA" id="ARBA00022723"/>
    </source>
</evidence>
<sequence>MFKIATSGGLYPGVLDRTGLLCCLLAAIVHDFEHTGLTNDYLISSEHPIAVMYNNKAPQENHHVAAAFALLASPEFNFLEGFSRAERAAIRRRVIDMVLATDMKAHMDITAAFQEKLQVPRETRTGWVGPSRAAQVKLPPPPPLSAFAVHVPLESYCDPTNPEQVSMALQMAIKVADVAHLAAAFPVHYRWVKCLEEEFFLQGEREAAQALPITRFMDRAQAGVSKSQVGFFEVIALPMFSTFVKVFPDCKPLLDLALANYEDWRSLNNDSEAAWHRRAVLAERKRKRNNTTSPKSNVVHLAGTQSGQLPTLLETSRTVQLSEPIVVQRSTLQKCSTSYNVQQRKAAKDSAWRDFTRQPTV</sequence>
<dbReference type="PROSITE" id="PS00126">
    <property type="entry name" value="PDEASE_I_1"/>
    <property type="match status" value="1"/>
</dbReference>
<dbReference type="PROSITE" id="PS51845">
    <property type="entry name" value="PDEASE_I_2"/>
    <property type="match status" value="1"/>
</dbReference>
<accession>A0AAW1Q8J4</accession>
<evidence type="ECO:0000313" key="5">
    <source>
        <dbReference type="Proteomes" id="UP001489004"/>
    </source>
</evidence>
<dbReference type="Gene3D" id="1.10.1300.10">
    <property type="entry name" value="3'5'-cyclic nucleotide phosphodiesterase, catalytic domain"/>
    <property type="match status" value="1"/>
</dbReference>
<keyword evidence="2" id="KW-0378">Hydrolase</keyword>
<evidence type="ECO:0000259" key="3">
    <source>
        <dbReference type="PROSITE" id="PS51845"/>
    </source>
</evidence>
<dbReference type="Proteomes" id="UP001489004">
    <property type="component" value="Unassembled WGS sequence"/>
</dbReference>